<dbReference type="AlphaFoldDB" id="A0A5C3N0M1"/>
<dbReference type="InterPro" id="IPR029063">
    <property type="entry name" value="SAM-dependent_MTases_sf"/>
</dbReference>
<proteinExistence type="predicted"/>
<gene>
    <name evidence="1" type="ORF">OE88DRAFT_184974</name>
</gene>
<dbReference type="Proteomes" id="UP000305948">
    <property type="component" value="Unassembled WGS sequence"/>
</dbReference>
<keyword evidence="2" id="KW-1185">Reference proteome</keyword>
<evidence type="ECO:0000313" key="2">
    <source>
        <dbReference type="Proteomes" id="UP000305948"/>
    </source>
</evidence>
<dbReference type="GO" id="GO:0008757">
    <property type="term" value="F:S-adenosylmethionine-dependent methyltransferase activity"/>
    <property type="evidence" value="ECO:0007669"/>
    <property type="project" value="InterPro"/>
</dbReference>
<dbReference type="InterPro" id="IPR012901">
    <property type="entry name" value="CARME"/>
</dbReference>
<dbReference type="PANTHER" id="PTHR12303:SF13">
    <property type="match status" value="1"/>
</dbReference>
<dbReference type="STRING" id="5364.A0A5C3N0M1"/>
<dbReference type="OrthoDB" id="978at2759"/>
<dbReference type="SMART" id="SM01296">
    <property type="entry name" value="N2227"/>
    <property type="match status" value="1"/>
</dbReference>
<name>A0A5C3N0M1_9AGAM</name>
<protein>
    <submittedName>
        <fullName evidence="1">N2227-domain-containing protein</fullName>
    </submittedName>
</protein>
<evidence type="ECO:0000313" key="1">
    <source>
        <dbReference type="EMBL" id="TFK50837.1"/>
    </source>
</evidence>
<dbReference type="EMBL" id="ML213512">
    <property type="protein sequence ID" value="TFK50837.1"/>
    <property type="molecule type" value="Genomic_DNA"/>
</dbReference>
<dbReference type="SUPFAM" id="SSF53335">
    <property type="entry name" value="S-adenosyl-L-methionine-dependent methyltransferases"/>
    <property type="match status" value="1"/>
</dbReference>
<dbReference type="Gene3D" id="3.40.50.150">
    <property type="entry name" value="Vaccinia Virus protein VP39"/>
    <property type="match status" value="1"/>
</dbReference>
<accession>A0A5C3N0M1</accession>
<dbReference type="Pfam" id="PF07942">
    <property type="entry name" value="CARME"/>
    <property type="match status" value="1"/>
</dbReference>
<sequence length="375" mass="41826">MPTLSWPSLFSSDALVLLALLLIALASLKLLPLREIYDTVNSRVSPPFSVQHAVNSYSQYSRLSKQELGRMRASYTRLLSWQQKRVAYDMGYTKKLNRYAEVIDLNAQFFAKVCSLAESQYGVSPLPGAGDLTRVRESLRHLVRDWSAEGARERQITYASILSALETLSLPQGSSILLPGAGLSRLAYELALRGYAATACELSAYQNLLFHLVRSCSQANQYSIYPYAHWFSHSLSSADLFRPVQIPDVVPTHPITLLSADFLSLPAQPTHDALITLFFIDTSTNLLSTLTHIHALLKPGGTWINLGPLLWTPGQQAAMECSLGEVLWASERTGFVFEEQAGGGKTRTVECEYTADPRAMMRWVYRAEFWVARKA</sequence>
<dbReference type="PANTHER" id="PTHR12303">
    <property type="entry name" value="CARNOSINE N-METHYLTRANSFERASE"/>
    <property type="match status" value="1"/>
</dbReference>
<organism evidence="1 2">
    <name type="scientific">Heliocybe sulcata</name>
    <dbReference type="NCBI Taxonomy" id="5364"/>
    <lineage>
        <taxon>Eukaryota</taxon>
        <taxon>Fungi</taxon>
        <taxon>Dikarya</taxon>
        <taxon>Basidiomycota</taxon>
        <taxon>Agaricomycotina</taxon>
        <taxon>Agaricomycetes</taxon>
        <taxon>Gloeophyllales</taxon>
        <taxon>Gloeophyllaceae</taxon>
        <taxon>Heliocybe</taxon>
    </lineage>
</organism>
<reference evidence="1 2" key="1">
    <citation type="journal article" date="2019" name="Nat. Ecol. Evol.">
        <title>Megaphylogeny resolves global patterns of mushroom evolution.</title>
        <authorList>
            <person name="Varga T."/>
            <person name="Krizsan K."/>
            <person name="Foldi C."/>
            <person name="Dima B."/>
            <person name="Sanchez-Garcia M."/>
            <person name="Sanchez-Ramirez S."/>
            <person name="Szollosi G.J."/>
            <person name="Szarkandi J.G."/>
            <person name="Papp V."/>
            <person name="Albert L."/>
            <person name="Andreopoulos W."/>
            <person name="Angelini C."/>
            <person name="Antonin V."/>
            <person name="Barry K.W."/>
            <person name="Bougher N.L."/>
            <person name="Buchanan P."/>
            <person name="Buyck B."/>
            <person name="Bense V."/>
            <person name="Catcheside P."/>
            <person name="Chovatia M."/>
            <person name="Cooper J."/>
            <person name="Damon W."/>
            <person name="Desjardin D."/>
            <person name="Finy P."/>
            <person name="Geml J."/>
            <person name="Haridas S."/>
            <person name="Hughes K."/>
            <person name="Justo A."/>
            <person name="Karasinski D."/>
            <person name="Kautmanova I."/>
            <person name="Kiss B."/>
            <person name="Kocsube S."/>
            <person name="Kotiranta H."/>
            <person name="LaButti K.M."/>
            <person name="Lechner B.E."/>
            <person name="Liimatainen K."/>
            <person name="Lipzen A."/>
            <person name="Lukacs Z."/>
            <person name="Mihaltcheva S."/>
            <person name="Morgado L.N."/>
            <person name="Niskanen T."/>
            <person name="Noordeloos M.E."/>
            <person name="Ohm R.A."/>
            <person name="Ortiz-Santana B."/>
            <person name="Ovrebo C."/>
            <person name="Racz N."/>
            <person name="Riley R."/>
            <person name="Savchenko A."/>
            <person name="Shiryaev A."/>
            <person name="Soop K."/>
            <person name="Spirin V."/>
            <person name="Szebenyi C."/>
            <person name="Tomsovsky M."/>
            <person name="Tulloss R.E."/>
            <person name="Uehling J."/>
            <person name="Grigoriev I.V."/>
            <person name="Vagvolgyi C."/>
            <person name="Papp T."/>
            <person name="Martin F.M."/>
            <person name="Miettinen O."/>
            <person name="Hibbett D.S."/>
            <person name="Nagy L.G."/>
        </authorList>
    </citation>
    <scope>NUCLEOTIDE SEQUENCE [LARGE SCALE GENOMIC DNA]</scope>
    <source>
        <strain evidence="1 2">OMC1185</strain>
    </source>
</reference>